<gene>
    <name evidence="1" type="ORF">Ae201684_013309</name>
</gene>
<evidence type="ECO:0000313" key="2">
    <source>
        <dbReference type="Proteomes" id="UP000481153"/>
    </source>
</evidence>
<comment type="caution">
    <text evidence="1">The sequence shown here is derived from an EMBL/GenBank/DDBJ whole genome shotgun (WGS) entry which is preliminary data.</text>
</comment>
<accession>A0A6G0WNR8</accession>
<dbReference type="VEuPathDB" id="FungiDB:AeMF1_007552"/>
<evidence type="ECO:0000313" key="1">
    <source>
        <dbReference type="EMBL" id="KAF0729009.1"/>
    </source>
</evidence>
<dbReference type="AlphaFoldDB" id="A0A6G0WNR8"/>
<reference evidence="1 2" key="1">
    <citation type="submission" date="2019-07" db="EMBL/GenBank/DDBJ databases">
        <title>Genomics analysis of Aphanomyces spp. identifies a new class of oomycete effector associated with host adaptation.</title>
        <authorList>
            <person name="Gaulin E."/>
        </authorList>
    </citation>
    <scope>NUCLEOTIDE SEQUENCE [LARGE SCALE GENOMIC DNA]</scope>
    <source>
        <strain evidence="1 2">ATCC 201684</strain>
    </source>
</reference>
<proteinExistence type="predicted"/>
<sequence>MGDVAFIKRVTASPEMICVANAVLTVASFLNMQLKCTQEEYDAFLKTTSFTPERGLETGETKRFVDWFMKKGFRINRSIYEKNMLKEIPNMSDPIQSLIHAFIKGGPGMYLVR</sequence>
<dbReference type="EMBL" id="VJMJ01000170">
    <property type="protein sequence ID" value="KAF0729009.1"/>
    <property type="molecule type" value="Genomic_DNA"/>
</dbReference>
<keyword evidence="2" id="KW-1185">Reference proteome</keyword>
<organism evidence="1 2">
    <name type="scientific">Aphanomyces euteiches</name>
    <dbReference type="NCBI Taxonomy" id="100861"/>
    <lineage>
        <taxon>Eukaryota</taxon>
        <taxon>Sar</taxon>
        <taxon>Stramenopiles</taxon>
        <taxon>Oomycota</taxon>
        <taxon>Saprolegniomycetes</taxon>
        <taxon>Saprolegniales</taxon>
        <taxon>Verrucalvaceae</taxon>
        <taxon>Aphanomyces</taxon>
    </lineage>
</organism>
<name>A0A6G0WNR8_9STRA</name>
<protein>
    <submittedName>
        <fullName evidence="1">Uncharacterized protein</fullName>
    </submittedName>
</protein>
<dbReference type="Proteomes" id="UP000481153">
    <property type="component" value="Unassembled WGS sequence"/>
</dbReference>